<evidence type="ECO:0000313" key="2">
    <source>
        <dbReference type="Proteomes" id="UP001501666"/>
    </source>
</evidence>
<sequence>MPYLEDGTWKPPKYSLGWGLCLWIEEWCVHGPGDVQGEPVHLLTPDENGWRDVEFARFIVDAYEIDRTGKRVVNQAFLSRPKGRAKSELAGFIGCGEALGPVRFDYWDDDGNPVGKPVKVAYLRIMATEENQAGNVYDVIRHNFEHGPLSEVPGIDAGLTRIILPDGGEITPSTATAASKDGGKETWVCYDETHLWTTPELKRTYNTVRRNLVKRKAAEPWSLETSTMYAPGERSVAETTHEYFRQVSEGLIKDQGVLMDHREGPWVNINDDKELKEALTYVYGSFAKVMDLDRIVQEIRNPATDEEDARRYFLNQVVAGSDQWMDLSAWKARRDDDDPIMPRDQIAIGFDGSIRDDSTALVGCRLRDGKLFLIGIWEKPEGAEQADGWEVDVLEVDAVMADACKTYRVEWVYADPMFWQDIVGRWAAEFGEKKVFEFWTNKETRMAQALERFHTATVTGQLLHDGNGTIGRHVMNARKRIARSGVLIRKETPRSKKKIDACVAAVLAYEARGDAIADGRLKKRRARVHGF</sequence>
<proteinExistence type="predicted"/>
<dbReference type="PANTHER" id="PTHR41287:SF1">
    <property type="entry name" value="PROTEIN YMFN"/>
    <property type="match status" value="1"/>
</dbReference>
<keyword evidence="2" id="KW-1185">Reference proteome</keyword>
<dbReference type="Proteomes" id="UP001501666">
    <property type="component" value="Unassembled WGS sequence"/>
</dbReference>
<reference evidence="1 2" key="1">
    <citation type="journal article" date="2019" name="Int. J. Syst. Evol. Microbiol.">
        <title>The Global Catalogue of Microorganisms (GCM) 10K type strain sequencing project: providing services to taxonomists for standard genome sequencing and annotation.</title>
        <authorList>
            <consortium name="The Broad Institute Genomics Platform"/>
            <consortium name="The Broad Institute Genome Sequencing Center for Infectious Disease"/>
            <person name="Wu L."/>
            <person name="Ma J."/>
        </authorList>
    </citation>
    <scope>NUCLEOTIDE SEQUENCE [LARGE SCALE GENOMIC DNA]</scope>
    <source>
        <strain evidence="1 2">JCM 6835</strain>
    </source>
</reference>
<dbReference type="EMBL" id="BAAATE010000010">
    <property type="protein sequence ID" value="GAA2665261.1"/>
    <property type="molecule type" value="Genomic_DNA"/>
</dbReference>
<accession>A0ABN3S0T8</accession>
<gene>
    <name evidence="1" type="ORF">GCM10010412_041420</name>
</gene>
<dbReference type="InterPro" id="IPR005021">
    <property type="entry name" value="Terminase_largesu-like"/>
</dbReference>
<protein>
    <submittedName>
        <fullName evidence="1">Large terminase</fullName>
    </submittedName>
</protein>
<name>A0ABN3S0T8_9ACTN</name>
<comment type="caution">
    <text evidence="1">The sequence shown here is derived from an EMBL/GenBank/DDBJ whole genome shotgun (WGS) entry which is preliminary data.</text>
</comment>
<evidence type="ECO:0000313" key="1">
    <source>
        <dbReference type="EMBL" id="GAA2665261.1"/>
    </source>
</evidence>
<organism evidence="1 2">
    <name type="scientific">Nonomuraea recticatena</name>
    <dbReference type="NCBI Taxonomy" id="46178"/>
    <lineage>
        <taxon>Bacteria</taxon>
        <taxon>Bacillati</taxon>
        <taxon>Actinomycetota</taxon>
        <taxon>Actinomycetes</taxon>
        <taxon>Streptosporangiales</taxon>
        <taxon>Streptosporangiaceae</taxon>
        <taxon>Nonomuraea</taxon>
    </lineage>
</organism>
<dbReference type="PANTHER" id="PTHR41287">
    <property type="match status" value="1"/>
</dbReference>
<dbReference type="RefSeq" id="WP_346148665.1">
    <property type="nucleotide sequence ID" value="NZ_BAAATE010000010.1"/>
</dbReference>